<dbReference type="SUPFAM" id="SSF55729">
    <property type="entry name" value="Acyl-CoA N-acyltransferases (Nat)"/>
    <property type="match status" value="1"/>
</dbReference>
<evidence type="ECO:0000313" key="3">
    <source>
        <dbReference type="Proteomes" id="UP001500368"/>
    </source>
</evidence>
<dbReference type="RefSeq" id="WP_345476142.1">
    <property type="nucleotide sequence ID" value="NZ_BAABLW010000001.1"/>
</dbReference>
<proteinExistence type="predicted"/>
<name>A0ABP9FPQ0_9MICC</name>
<gene>
    <name evidence="2" type="ORF">GCM10025790_00520</name>
</gene>
<feature type="domain" description="N-acetyltransferase" evidence="1">
    <location>
        <begin position="158"/>
        <end position="299"/>
    </location>
</feature>
<protein>
    <submittedName>
        <fullName evidence="2">GNAT family N-acetyltransferase</fullName>
    </submittedName>
</protein>
<accession>A0ABP9FPQ0</accession>
<reference evidence="3" key="1">
    <citation type="journal article" date="2019" name="Int. J. Syst. Evol. Microbiol.">
        <title>The Global Catalogue of Microorganisms (GCM) 10K type strain sequencing project: providing services to taxonomists for standard genome sequencing and annotation.</title>
        <authorList>
            <consortium name="The Broad Institute Genomics Platform"/>
            <consortium name="The Broad Institute Genome Sequencing Center for Infectious Disease"/>
            <person name="Wu L."/>
            <person name="Ma J."/>
        </authorList>
    </citation>
    <scope>NUCLEOTIDE SEQUENCE [LARGE SCALE GENOMIC DNA]</scope>
    <source>
        <strain evidence="3">JCM 19129</strain>
    </source>
</reference>
<dbReference type="InterPro" id="IPR025289">
    <property type="entry name" value="DUF4081"/>
</dbReference>
<dbReference type="Gene3D" id="3.40.630.30">
    <property type="match status" value="1"/>
</dbReference>
<dbReference type="Proteomes" id="UP001500368">
    <property type="component" value="Unassembled WGS sequence"/>
</dbReference>
<organism evidence="2 3">
    <name type="scientific">Nesterenkonia rhizosphaerae</name>
    <dbReference type="NCBI Taxonomy" id="1348272"/>
    <lineage>
        <taxon>Bacteria</taxon>
        <taxon>Bacillati</taxon>
        <taxon>Actinomycetota</taxon>
        <taxon>Actinomycetes</taxon>
        <taxon>Micrococcales</taxon>
        <taxon>Micrococcaceae</taxon>
        <taxon>Nesterenkonia</taxon>
    </lineage>
</organism>
<dbReference type="PROSITE" id="PS51186">
    <property type="entry name" value="GNAT"/>
    <property type="match status" value="1"/>
</dbReference>
<dbReference type="InterPro" id="IPR016181">
    <property type="entry name" value="Acyl_CoA_acyltransferase"/>
</dbReference>
<evidence type="ECO:0000259" key="1">
    <source>
        <dbReference type="PROSITE" id="PS51186"/>
    </source>
</evidence>
<comment type="caution">
    <text evidence="2">The sequence shown here is derived from an EMBL/GenBank/DDBJ whole genome shotgun (WGS) entry which is preliminary data.</text>
</comment>
<sequence length="299" mass="31864">MPLWSPSANTPTAKVARATGGAVRVLSHQDTPALHKLLDADPVANVTVTAAVRQRGSAGPGKSRAGALILGVDGAQPGELQAACWLGSNVIPVGGDAADGELFGLAAGALRRRVSSIYGRAEPVLALFDATRWNNHREVRPNQPLMVITGAPAVEPLPGVRPSRMEENAEVERACAAMFTEELGFSPYQQGGAQYRDRIRGLIRSGHSLISVDEPSGQIIFKAEFGAVIDEVAQIQGVWVNPRWRGRGLAAPGMAAVVEYGLQLAPTVSLYVNSWNTPALRTYERVGFRYDGAYATVLF</sequence>
<evidence type="ECO:0000313" key="2">
    <source>
        <dbReference type="EMBL" id="GAA4910395.1"/>
    </source>
</evidence>
<keyword evidence="3" id="KW-1185">Reference proteome</keyword>
<dbReference type="EMBL" id="BAABLW010000001">
    <property type="protein sequence ID" value="GAA4910395.1"/>
    <property type="molecule type" value="Genomic_DNA"/>
</dbReference>
<dbReference type="Pfam" id="PF00583">
    <property type="entry name" value="Acetyltransf_1"/>
    <property type="match status" value="1"/>
</dbReference>
<dbReference type="InterPro" id="IPR000182">
    <property type="entry name" value="GNAT_dom"/>
</dbReference>
<dbReference type="Pfam" id="PF13312">
    <property type="entry name" value="DUF4081"/>
    <property type="match status" value="1"/>
</dbReference>